<protein>
    <submittedName>
        <fullName evidence="1">Uncharacterized protein</fullName>
    </submittedName>
</protein>
<proteinExistence type="predicted"/>
<accession>A0ACB7Y0X7</accession>
<dbReference type="EMBL" id="CM037155">
    <property type="protein sequence ID" value="KAH7846839.1"/>
    <property type="molecule type" value="Genomic_DNA"/>
</dbReference>
<evidence type="ECO:0000313" key="2">
    <source>
        <dbReference type="Proteomes" id="UP000828048"/>
    </source>
</evidence>
<sequence length="631" mass="71572">MEATGGSSDEAYAFLNGIEIVSMPAGLYHTQVGDAGTQLCIIHRDVKTSNILLDKDWVAKISNFGLCKVGTTSHSHTYVSTDVKGTFGYLDPEYFSTYRLTKKSDVYAFGVVLLEVLCGRPAVDIRLEEEQRSLALWAQHCIEEEKFDQLIDPSLRDQISHECLKVFTEVANKCLHKHPSGRPIIIDVVASLECMLASQKQPMNACIDDGEEEEDVNDDKNGQQHGVLPQEEDANVDKNTQHDNDVLPQEDNVNVDKNIHQNDVLPRGTIASPSPPVQFKENTQRPKRSKKNLFQRGISFLARGIDISSMGIPDVDIRTTAINELISQELQNATRNFNCDALWGKGRFGQVYRGRLDDKVTSNNGSGFVVAVKKLDYQMDDRFRYWQSEVGFLGRLSHSNLVKLLGYSWDDEELLLVFEFMPKGSLENHLFGRGSAVQPLPWDIRLKILIGAARGLAFLHSLKRPVICREFSASNILLDGSFNSKISDFRYALLDSPESFYPYEYLPTWLCYEPYIAPEYIATGHLNVKSDVYSFGVVLLEMRTGLCARDTKQLHWQRNLVDWVKPYLVDRRKLATVMDSGLEGEYPPKAAWRLAHLARQCLGYDPRRRPSMEQVVETLERINLLRRSNTR</sequence>
<comment type="caution">
    <text evidence="1">The sequence shown here is derived from an EMBL/GenBank/DDBJ whole genome shotgun (WGS) entry which is preliminary data.</text>
</comment>
<name>A0ACB7Y0X7_9ERIC</name>
<dbReference type="Proteomes" id="UP000828048">
    <property type="component" value="Chromosome 5"/>
</dbReference>
<keyword evidence="2" id="KW-1185">Reference proteome</keyword>
<gene>
    <name evidence="1" type="ORF">Vadar_018740</name>
</gene>
<reference evidence="1 2" key="1">
    <citation type="journal article" date="2021" name="Hortic Res">
        <title>High-quality reference genome and annotation aids understanding of berry development for evergreen blueberry (Vaccinium darrowii).</title>
        <authorList>
            <person name="Yu J."/>
            <person name="Hulse-Kemp A.M."/>
            <person name="Babiker E."/>
            <person name="Staton M."/>
        </authorList>
    </citation>
    <scope>NUCLEOTIDE SEQUENCE [LARGE SCALE GENOMIC DNA]</scope>
    <source>
        <strain evidence="2">cv. NJ 8807/NJ 8810</strain>
        <tissue evidence="1">Young leaf</tissue>
    </source>
</reference>
<evidence type="ECO:0000313" key="1">
    <source>
        <dbReference type="EMBL" id="KAH7846839.1"/>
    </source>
</evidence>
<organism evidence="1 2">
    <name type="scientific">Vaccinium darrowii</name>
    <dbReference type="NCBI Taxonomy" id="229202"/>
    <lineage>
        <taxon>Eukaryota</taxon>
        <taxon>Viridiplantae</taxon>
        <taxon>Streptophyta</taxon>
        <taxon>Embryophyta</taxon>
        <taxon>Tracheophyta</taxon>
        <taxon>Spermatophyta</taxon>
        <taxon>Magnoliopsida</taxon>
        <taxon>eudicotyledons</taxon>
        <taxon>Gunneridae</taxon>
        <taxon>Pentapetalae</taxon>
        <taxon>asterids</taxon>
        <taxon>Ericales</taxon>
        <taxon>Ericaceae</taxon>
        <taxon>Vaccinioideae</taxon>
        <taxon>Vaccinieae</taxon>
        <taxon>Vaccinium</taxon>
    </lineage>
</organism>